<feature type="transmembrane region" description="Helical" evidence="8">
    <location>
        <begin position="130"/>
        <end position="156"/>
    </location>
</feature>
<dbReference type="AlphaFoldDB" id="A0A8H3EV96"/>
<evidence type="ECO:0000256" key="4">
    <source>
        <dbReference type="ARBA" id="ARBA00022596"/>
    </source>
</evidence>
<dbReference type="PANTHER" id="PTHR31611">
    <property type="entry name" value="HIGH-AFFINITY NICKEL TRANSPORT PROTEIN NIC1"/>
    <property type="match status" value="1"/>
</dbReference>
<feature type="transmembrane region" description="Helical" evidence="8">
    <location>
        <begin position="162"/>
        <end position="191"/>
    </location>
</feature>
<protein>
    <recommendedName>
        <fullName evidence="11">Nickel/cobalt efflux system</fullName>
    </recommendedName>
</protein>
<dbReference type="PANTHER" id="PTHR31611:SF0">
    <property type="entry name" value="HIGH-AFFINITY NICKEL TRANSPORT PROTEIN NIC1"/>
    <property type="match status" value="1"/>
</dbReference>
<name>A0A8H3EV96_9LECA</name>
<dbReference type="Pfam" id="PF03824">
    <property type="entry name" value="NicO"/>
    <property type="match status" value="3"/>
</dbReference>
<dbReference type="Proteomes" id="UP000664169">
    <property type="component" value="Unassembled WGS sequence"/>
</dbReference>
<comment type="similarity">
    <text evidence="2">Belongs to the NiCoT transporter (TC 2.A.52) family.</text>
</comment>
<dbReference type="OrthoDB" id="5197598at2759"/>
<accession>A0A8H3EV96</accession>
<keyword evidence="7 8" id="KW-0472">Membrane</keyword>
<keyword evidence="3" id="KW-0813">Transport</keyword>
<evidence type="ECO:0008006" key="11">
    <source>
        <dbReference type="Google" id="ProtNLM"/>
    </source>
</evidence>
<reference evidence="9" key="1">
    <citation type="submission" date="2021-03" db="EMBL/GenBank/DDBJ databases">
        <authorList>
            <person name="Tagirdzhanova G."/>
        </authorList>
    </citation>
    <scope>NUCLEOTIDE SEQUENCE</scope>
</reference>
<keyword evidence="10" id="KW-1185">Reference proteome</keyword>
<feature type="transmembrane region" description="Helical" evidence="8">
    <location>
        <begin position="442"/>
        <end position="464"/>
    </location>
</feature>
<evidence type="ECO:0000256" key="8">
    <source>
        <dbReference type="SAM" id="Phobius"/>
    </source>
</evidence>
<evidence type="ECO:0000313" key="9">
    <source>
        <dbReference type="EMBL" id="CAF9912044.1"/>
    </source>
</evidence>
<gene>
    <name evidence="9" type="ORF">GOMPHAMPRED_007533</name>
</gene>
<feature type="transmembrane region" description="Helical" evidence="8">
    <location>
        <begin position="42"/>
        <end position="64"/>
    </location>
</feature>
<keyword evidence="4" id="KW-0533">Nickel</keyword>
<dbReference type="GO" id="GO:0005886">
    <property type="term" value="C:plasma membrane"/>
    <property type="evidence" value="ECO:0007669"/>
    <property type="project" value="InterPro"/>
</dbReference>
<dbReference type="EMBL" id="CAJPDQ010000007">
    <property type="protein sequence ID" value="CAF9912044.1"/>
    <property type="molecule type" value="Genomic_DNA"/>
</dbReference>
<dbReference type="GO" id="GO:0015099">
    <property type="term" value="F:nickel cation transmembrane transporter activity"/>
    <property type="evidence" value="ECO:0007669"/>
    <property type="project" value="InterPro"/>
</dbReference>
<organism evidence="9 10">
    <name type="scientific">Gomphillus americanus</name>
    <dbReference type="NCBI Taxonomy" id="1940652"/>
    <lineage>
        <taxon>Eukaryota</taxon>
        <taxon>Fungi</taxon>
        <taxon>Dikarya</taxon>
        <taxon>Ascomycota</taxon>
        <taxon>Pezizomycotina</taxon>
        <taxon>Lecanoromycetes</taxon>
        <taxon>OSLEUM clade</taxon>
        <taxon>Ostropomycetidae</taxon>
        <taxon>Ostropales</taxon>
        <taxon>Graphidaceae</taxon>
        <taxon>Gomphilloideae</taxon>
        <taxon>Gomphillus</taxon>
    </lineage>
</organism>
<feature type="transmembrane region" description="Helical" evidence="8">
    <location>
        <begin position="336"/>
        <end position="358"/>
    </location>
</feature>
<evidence type="ECO:0000313" key="10">
    <source>
        <dbReference type="Proteomes" id="UP000664169"/>
    </source>
</evidence>
<evidence type="ECO:0000256" key="7">
    <source>
        <dbReference type="ARBA" id="ARBA00023136"/>
    </source>
</evidence>
<keyword evidence="5 8" id="KW-0812">Transmembrane</keyword>
<comment type="subcellular location">
    <subcellularLocation>
        <location evidence="1">Endomembrane system</location>
        <topology evidence="1">Multi-pass membrane protein</topology>
    </subcellularLocation>
</comment>
<evidence type="ECO:0000256" key="3">
    <source>
        <dbReference type="ARBA" id="ARBA00022448"/>
    </source>
</evidence>
<evidence type="ECO:0000256" key="2">
    <source>
        <dbReference type="ARBA" id="ARBA00010892"/>
    </source>
</evidence>
<keyword evidence="6 8" id="KW-1133">Transmembrane helix</keyword>
<dbReference type="InterPro" id="IPR004688">
    <property type="entry name" value="Ni/Co_transpt"/>
</dbReference>
<dbReference type="GO" id="GO:0012505">
    <property type="term" value="C:endomembrane system"/>
    <property type="evidence" value="ECO:0007669"/>
    <property type="project" value="UniProtKB-SubCell"/>
</dbReference>
<feature type="transmembrane region" description="Helical" evidence="8">
    <location>
        <begin position="495"/>
        <end position="515"/>
    </location>
</feature>
<dbReference type="InterPro" id="IPR011541">
    <property type="entry name" value="Ni/Co_transpt_high_affinity"/>
</dbReference>
<evidence type="ECO:0000256" key="5">
    <source>
        <dbReference type="ARBA" id="ARBA00022692"/>
    </source>
</evidence>
<evidence type="ECO:0000256" key="6">
    <source>
        <dbReference type="ARBA" id="ARBA00022989"/>
    </source>
</evidence>
<proteinExistence type="inferred from homology"/>
<feature type="transmembrane region" description="Helical" evidence="8">
    <location>
        <begin position="388"/>
        <end position="407"/>
    </location>
</feature>
<sequence length="554" mass="59455">MPSTEPGRTNRPFLLSRFRTLLSSLHGKTPYLSALPYASLEIIILVALVNILVWIIVAVVLRFYPHLSASSILAYSLGLRHALDADHISAIDLTTRRLLAVERGDSDQYESVKDGSAEVRAKKPKPVVTVGMWFSLGHSTIVILTTILVAATTAGISAHFDAFSTIGGIIGSSVSTGFLLLLGAINAWLLWKGIQGLKRVIKTERARIRSEGPGLSNSEKVLTNDTNKCHRSQHDSVNQQAQENRDIDIISIVSPPVQTEVAAKTTAGVTMPKPNSAVTITRPEETASNMETPKANANLTNQTAVDESLTLNLPNRSCLSSLLRWSLRLIDKPWKIYPLGVLFGLGFDTSSEIALIGITTLEASRGQSTSNSSGLGASDTGTGSLSAAAIWAILIFPLLFTAGMCLLDTTDGALMYALYSRTAPSLNSSANSPTSSVLASSYANVLLTGFTVFIALGVGILQMLNMLSNVLPEWRIDQSPAFWDGVATAGDRYDVIGGTICGMFLVVAVGGWAGYKRWRKWILTRESKHDGEGVIENELGNARGSGTVKIEDVV</sequence>
<comment type="caution">
    <text evidence="9">The sequence shown here is derived from an EMBL/GenBank/DDBJ whole genome shotgun (WGS) entry which is preliminary data.</text>
</comment>
<evidence type="ECO:0000256" key="1">
    <source>
        <dbReference type="ARBA" id="ARBA00004127"/>
    </source>
</evidence>